<dbReference type="Gene3D" id="3.90.230.10">
    <property type="entry name" value="Creatinase/methionine aminopeptidase superfamily"/>
    <property type="match status" value="1"/>
</dbReference>
<feature type="domain" description="Creatinase N-terminal" evidence="2">
    <location>
        <begin position="17"/>
        <end position="162"/>
    </location>
</feature>
<dbReference type="SUPFAM" id="SSF55920">
    <property type="entry name" value="Creatinase/aminopeptidase"/>
    <property type="match status" value="1"/>
</dbReference>
<dbReference type="AlphaFoldDB" id="A0A932HX49"/>
<dbReference type="PANTHER" id="PTHR46112:SF2">
    <property type="entry name" value="XAA-PRO AMINOPEPTIDASE P-RELATED"/>
    <property type="match status" value="1"/>
</dbReference>
<dbReference type="InterPro" id="IPR029149">
    <property type="entry name" value="Creatin/AminoP/Spt16_N"/>
</dbReference>
<dbReference type="InterPro" id="IPR000994">
    <property type="entry name" value="Pept_M24"/>
</dbReference>
<dbReference type="InterPro" id="IPR036005">
    <property type="entry name" value="Creatinase/aminopeptidase-like"/>
</dbReference>
<evidence type="ECO:0000313" key="3">
    <source>
        <dbReference type="EMBL" id="MBI3126862.1"/>
    </source>
</evidence>
<feature type="domain" description="Peptidase M24" evidence="1">
    <location>
        <begin position="171"/>
        <end position="378"/>
    </location>
</feature>
<organism evidence="3 4">
    <name type="scientific">Tectimicrobiota bacterium</name>
    <dbReference type="NCBI Taxonomy" id="2528274"/>
    <lineage>
        <taxon>Bacteria</taxon>
        <taxon>Pseudomonadati</taxon>
        <taxon>Nitrospinota/Tectimicrobiota group</taxon>
        <taxon>Candidatus Tectimicrobiota</taxon>
    </lineage>
</organism>
<evidence type="ECO:0000259" key="1">
    <source>
        <dbReference type="Pfam" id="PF00557"/>
    </source>
</evidence>
<sequence length="394" mass="42529">MVIESGTGVSKEEIEGRLARARERMRSQGLGILLVIGRSFYDRMGSLAYLTNHFPPFPPGAFSEKVRGMGHGLLVLPLEAEPVLFVDHRNFRREMVHIPDVRPESNISLACANQLKRLGAEKSRVGIAGEDIMPATMYRDLTGALPEAKFENANELVDGLRASKSPAEVDYLRGAARIVEAGYAAIFAAIRPGARESDLCAEGHAAGMRAGADFVRYVRVHSGPWASWGSRWPQATQRRLEPGDVIRFDYVGAFEGYGFDVNRTAVVPGKKLDPKVEAMIELCAAATEAAVATVRAGASAADVHRAASHFLDQNAGGAGRYLYPMAGHGIGLETVEAPLIQPDNGARLAPGMVLCVEPTFNLPEVGGANVEQMVLVQEGGCEVLTKTPTRPWRK</sequence>
<dbReference type="Proteomes" id="UP000782312">
    <property type="component" value="Unassembled WGS sequence"/>
</dbReference>
<keyword evidence="3" id="KW-0378">Hydrolase</keyword>
<keyword evidence="3" id="KW-0645">Protease</keyword>
<dbReference type="EMBL" id="JACPUR010000013">
    <property type="protein sequence ID" value="MBI3126862.1"/>
    <property type="molecule type" value="Genomic_DNA"/>
</dbReference>
<evidence type="ECO:0000313" key="4">
    <source>
        <dbReference type="Proteomes" id="UP000782312"/>
    </source>
</evidence>
<dbReference type="Pfam" id="PF00557">
    <property type="entry name" value="Peptidase_M24"/>
    <property type="match status" value="1"/>
</dbReference>
<dbReference type="InterPro" id="IPR000587">
    <property type="entry name" value="Creatinase_N"/>
</dbReference>
<dbReference type="CDD" id="cd01066">
    <property type="entry name" value="APP_MetAP"/>
    <property type="match status" value="1"/>
</dbReference>
<name>A0A932HX49_UNCTE</name>
<dbReference type="Gene3D" id="3.40.350.10">
    <property type="entry name" value="Creatinase/prolidase N-terminal domain"/>
    <property type="match status" value="1"/>
</dbReference>
<dbReference type="GO" id="GO:0004177">
    <property type="term" value="F:aminopeptidase activity"/>
    <property type="evidence" value="ECO:0007669"/>
    <property type="project" value="UniProtKB-KW"/>
</dbReference>
<gene>
    <name evidence="3" type="ORF">HYZ11_04590</name>
</gene>
<proteinExistence type="predicted"/>
<protein>
    <submittedName>
        <fullName evidence="3">Aminopeptidase P family protein</fullName>
    </submittedName>
</protein>
<dbReference type="Pfam" id="PF01321">
    <property type="entry name" value="Creatinase_N"/>
    <property type="match status" value="1"/>
</dbReference>
<evidence type="ECO:0000259" key="2">
    <source>
        <dbReference type="Pfam" id="PF01321"/>
    </source>
</evidence>
<accession>A0A932HX49</accession>
<comment type="caution">
    <text evidence="3">The sequence shown here is derived from an EMBL/GenBank/DDBJ whole genome shotgun (WGS) entry which is preliminary data.</text>
</comment>
<dbReference type="InterPro" id="IPR050659">
    <property type="entry name" value="Peptidase_M24B"/>
</dbReference>
<keyword evidence="3" id="KW-0031">Aminopeptidase</keyword>
<dbReference type="SUPFAM" id="SSF53092">
    <property type="entry name" value="Creatinase/prolidase N-terminal domain"/>
    <property type="match status" value="1"/>
</dbReference>
<dbReference type="PANTHER" id="PTHR46112">
    <property type="entry name" value="AMINOPEPTIDASE"/>
    <property type="match status" value="1"/>
</dbReference>
<reference evidence="3" key="1">
    <citation type="submission" date="2020-07" db="EMBL/GenBank/DDBJ databases">
        <title>Huge and variable diversity of episymbiotic CPR bacteria and DPANN archaea in groundwater ecosystems.</title>
        <authorList>
            <person name="He C.Y."/>
            <person name="Keren R."/>
            <person name="Whittaker M."/>
            <person name="Farag I.F."/>
            <person name="Doudna J."/>
            <person name="Cate J.H.D."/>
            <person name="Banfield J.F."/>
        </authorList>
    </citation>
    <scope>NUCLEOTIDE SEQUENCE</scope>
    <source>
        <strain evidence="3">NC_groundwater_763_Ag_S-0.2um_68_21</strain>
    </source>
</reference>